<dbReference type="Pfam" id="PF10459">
    <property type="entry name" value="Peptidase_S46"/>
    <property type="match status" value="1"/>
</dbReference>
<dbReference type="InterPro" id="IPR009003">
    <property type="entry name" value="Peptidase_S1_PA"/>
</dbReference>
<evidence type="ECO:0000256" key="6">
    <source>
        <dbReference type="RuleBase" id="RU366067"/>
    </source>
</evidence>
<dbReference type="EC" id="3.4.14.-" evidence="6"/>
<evidence type="ECO:0000256" key="2">
    <source>
        <dbReference type="ARBA" id="ARBA00022438"/>
    </source>
</evidence>
<evidence type="ECO:0000256" key="5">
    <source>
        <dbReference type="ARBA" id="ARBA00022801"/>
    </source>
</evidence>
<dbReference type="RefSeq" id="WP_248343126.1">
    <property type="nucleotide sequence ID" value="NZ_AP025592.1"/>
</dbReference>
<evidence type="ECO:0000256" key="3">
    <source>
        <dbReference type="ARBA" id="ARBA00022670"/>
    </source>
</evidence>
<keyword evidence="2 6" id="KW-0031">Aminopeptidase</keyword>
<feature type="chain" id="PRO_5044996583" description="Dipeptidyl-peptidase" evidence="6">
    <location>
        <begin position="20"/>
        <end position="685"/>
    </location>
</feature>
<keyword evidence="6" id="KW-0720">Serine protease</keyword>
<evidence type="ECO:0000313" key="7">
    <source>
        <dbReference type="EMBL" id="BDG10624.1"/>
    </source>
</evidence>
<evidence type="ECO:0000256" key="4">
    <source>
        <dbReference type="ARBA" id="ARBA00022729"/>
    </source>
</evidence>
<sequence>MRKLAALAALALAPLAARADEGMWTYNNFPSQKVEQAYGFRPSPEWLKHAQLSSARLAGGCSASFVSPDGLVMTNHHCAHSCIEQLSTGEKDFVKSGFYAKTLQDEVKCPEIEVNQLVEITDVTAEMNKATAGLEGQQYFEAQKGAMARLEKACQTSDALRCEVVTLYHGGVYNLYKYRRFQDVRLVFAPEFAIAFFGGDPDNFMFPRYDLDVSFIRVYDGGKPAQMKDYFKWSPAGVKEGDLTFVSGHPGGTSRQLTISELEYQRDVALPERLFSLSELRGQLTQYQKRGPEEARHSNATLFYVENGIKALKGRFEALTDKAFFQSKVKDEDALKAKLGQDPQKAKQFLPAFDAVARSQATLKEIRKPLRYIEQGGGFQGELFHHARALVRGGEERTKPNEKRLREFRESALPAVTQALFSTAPIYPEFEVFELTFSLTKLRENLGADDPFVKKVLGKKSPEELATELVKGTKLADPALRKHLWEGGKAAVDASKDPMIEFARFVDPDGRAIRKRYEDEVEAVQKKNDEIVARARFEIEGTSTYPDATFTLRLSYGSVKGYQENGKYVKPLTTIGGAFDRATGRDPFALPKSWLDAKPRLNLATSFDMATTNDIIGGNSGSPVIDRNGQIVGLIFDGNIQSLGGDYGFDPAVNRAVAVHSSALVEALDRIYGAGRIVKELKGQK</sequence>
<accession>A0ABM7XFG0</accession>
<protein>
    <recommendedName>
        <fullName evidence="6">Dipeptidyl-peptidase</fullName>
        <ecNumber evidence="6">3.4.14.-</ecNumber>
    </recommendedName>
</protein>
<dbReference type="PANTHER" id="PTHR38469">
    <property type="entry name" value="PERIPLASMIC PEPTIDASE SUBFAMILY S1B"/>
    <property type="match status" value="1"/>
</dbReference>
<dbReference type="EMBL" id="AP025592">
    <property type="protein sequence ID" value="BDG10624.1"/>
    <property type="molecule type" value="Genomic_DNA"/>
</dbReference>
<evidence type="ECO:0000256" key="1">
    <source>
        <dbReference type="ARBA" id="ARBA00010491"/>
    </source>
</evidence>
<proteinExistence type="inferred from homology"/>
<keyword evidence="3 6" id="KW-0645">Protease</keyword>
<evidence type="ECO:0000313" key="8">
    <source>
        <dbReference type="Proteomes" id="UP001162734"/>
    </source>
</evidence>
<reference evidence="8" key="1">
    <citation type="journal article" date="2022" name="Int. J. Syst. Evol. Microbiol.">
        <title>Anaeromyxobacter oryzae sp. nov., Anaeromyxobacter diazotrophicus sp. nov. and Anaeromyxobacter paludicola sp. nov., isolated from paddy soils.</title>
        <authorList>
            <person name="Itoh H."/>
            <person name="Xu Z."/>
            <person name="Mise K."/>
            <person name="Masuda Y."/>
            <person name="Ushijima N."/>
            <person name="Hayakawa C."/>
            <person name="Shiratori Y."/>
            <person name="Senoo K."/>
        </authorList>
    </citation>
    <scope>NUCLEOTIDE SEQUENCE [LARGE SCALE GENOMIC DNA]</scope>
    <source>
        <strain evidence="8">Red630</strain>
    </source>
</reference>
<comment type="similarity">
    <text evidence="1 6">Belongs to the peptidase S46 family.</text>
</comment>
<name>A0ABM7XFG0_9BACT</name>
<comment type="function">
    <text evidence="6">Catalyzes the removal of dipeptides from the N-terminus of oligopeptides.</text>
</comment>
<keyword evidence="4 6" id="KW-0732">Signal</keyword>
<dbReference type="InterPro" id="IPR019500">
    <property type="entry name" value="Pep_S46"/>
</dbReference>
<gene>
    <name evidence="7" type="ORF">AMPC_37370</name>
</gene>
<keyword evidence="8" id="KW-1185">Reference proteome</keyword>
<keyword evidence="5 6" id="KW-0378">Hydrolase</keyword>
<dbReference type="InterPro" id="IPR043504">
    <property type="entry name" value="Peptidase_S1_PA_chymotrypsin"/>
</dbReference>
<dbReference type="Gene3D" id="2.40.10.10">
    <property type="entry name" value="Trypsin-like serine proteases"/>
    <property type="match status" value="1"/>
</dbReference>
<organism evidence="7 8">
    <name type="scientific">Anaeromyxobacter paludicola</name>
    <dbReference type="NCBI Taxonomy" id="2918171"/>
    <lineage>
        <taxon>Bacteria</taxon>
        <taxon>Pseudomonadati</taxon>
        <taxon>Myxococcota</taxon>
        <taxon>Myxococcia</taxon>
        <taxon>Myxococcales</taxon>
        <taxon>Cystobacterineae</taxon>
        <taxon>Anaeromyxobacteraceae</taxon>
        <taxon>Anaeromyxobacter</taxon>
    </lineage>
</organism>
<dbReference type="SUPFAM" id="SSF50494">
    <property type="entry name" value="Trypsin-like serine proteases"/>
    <property type="match status" value="1"/>
</dbReference>
<dbReference type="Proteomes" id="UP001162734">
    <property type="component" value="Chromosome"/>
</dbReference>
<dbReference type="PANTHER" id="PTHR38469:SF1">
    <property type="entry name" value="PERIPLASMIC PEPTIDASE SUBFAMILY S1B"/>
    <property type="match status" value="1"/>
</dbReference>
<feature type="signal peptide" evidence="6">
    <location>
        <begin position="1"/>
        <end position="19"/>
    </location>
</feature>